<dbReference type="Pfam" id="PF00378">
    <property type="entry name" value="ECH_1"/>
    <property type="match status" value="1"/>
</dbReference>
<comment type="caution">
    <text evidence="1">The sequence shown here is derived from an EMBL/GenBank/DDBJ whole genome shotgun (WGS) entry which is preliminary data.</text>
</comment>
<organism evidence="1 2">
    <name type="scientific">Sungkyunkwania multivorans</name>
    <dbReference type="NCBI Taxonomy" id="1173618"/>
    <lineage>
        <taxon>Bacteria</taxon>
        <taxon>Pseudomonadati</taxon>
        <taxon>Bacteroidota</taxon>
        <taxon>Flavobacteriia</taxon>
        <taxon>Flavobacteriales</taxon>
        <taxon>Flavobacteriaceae</taxon>
        <taxon>Sungkyunkwania</taxon>
    </lineage>
</organism>
<evidence type="ECO:0000313" key="1">
    <source>
        <dbReference type="EMBL" id="MFD0861934.1"/>
    </source>
</evidence>
<dbReference type="Proteomes" id="UP001596978">
    <property type="component" value="Unassembled WGS sequence"/>
</dbReference>
<dbReference type="CDD" id="cd06558">
    <property type="entry name" value="crotonase-like"/>
    <property type="match status" value="1"/>
</dbReference>
<dbReference type="PANTHER" id="PTHR11941">
    <property type="entry name" value="ENOYL-COA HYDRATASE-RELATED"/>
    <property type="match status" value="1"/>
</dbReference>
<dbReference type="PANTHER" id="PTHR11941:SF45">
    <property type="entry name" value="ENOYL-COA DELTA ISOMERASE 1, MITOCHONDRIAL"/>
    <property type="match status" value="1"/>
</dbReference>
<sequence length="254" mass="28882">MQTLNIERKENYAVIQLNRGKANVIDQQMVREIRETFAQLENDDSVKGVVLTGTPHFFSAGLDVIELYGYDEQQIKDFFVDFGGMFIQLAKFPKPFVCGITGHSPAGGCVIAIAADYRIMATGEKYTIGLNEVAVNIQISNNLINTYAYWIGSGLANQYILEGRLLKVEEALQCGLVNEVCPLEDVIDKAESKMKHYLRADEEIFKNTKFKLRQHLLESFETDPEADLGQAIKLWWKPEIRAKMKYFVESLQKK</sequence>
<gene>
    <name evidence="1" type="ORF">ACFQ1M_06925</name>
</gene>
<reference evidence="2" key="1">
    <citation type="journal article" date="2019" name="Int. J. Syst. Evol. Microbiol.">
        <title>The Global Catalogue of Microorganisms (GCM) 10K type strain sequencing project: providing services to taxonomists for standard genome sequencing and annotation.</title>
        <authorList>
            <consortium name="The Broad Institute Genomics Platform"/>
            <consortium name="The Broad Institute Genome Sequencing Center for Infectious Disease"/>
            <person name="Wu L."/>
            <person name="Ma J."/>
        </authorList>
    </citation>
    <scope>NUCLEOTIDE SEQUENCE [LARGE SCALE GENOMIC DNA]</scope>
    <source>
        <strain evidence="2">CCUG 62952</strain>
    </source>
</reference>
<dbReference type="InterPro" id="IPR001753">
    <property type="entry name" value="Enoyl-CoA_hydra/iso"/>
</dbReference>
<name>A0ABW3CYN0_9FLAO</name>
<dbReference type="Gene3D" id="3.90.226.10">
    <property type="entry name" value="2-enoyl-CoA Hydratase, Chain A, domain 1"/>
    <property type="match status" value="1"/>
</dbReference>
<protein>
    <submittedName>
        <fullName evidence="1">Enoyl-CoA hydratase/isomerase family protein</fullName>
    </submittedName>
</protein>
<dbReference type="RefSeq" id="WP_386405893.1">
    <property type="nucleotide sequence ID" value="NZ_JBHTJH010000004.1"/>
</dbReference>
<dbReference type="SUPFAM" id="SSF52096">
    <property type="entry name" value="ClpP/crotonase"/>
    <property type="match status" value="1"/>
</dbReference>
<dbReference type="EMBL" id="JBHTJH010000004">
    <property type="protein sequence ID" value="MFD0861934.1"/>
    <property type="molecule type" value="Genomic_DNA"/>
</dbReference>
<accession>A0ABW3CYN0</accession>
<keyword evidence="2" id="KW-1185">Reference proteome</keyword>
<dbReference type="InterPro" id="IPR029045">
    <property type="entry name" value="ClpP/crotonase-like_dom_sf"/>
</dbReference>
<evidence type="ECO:0000313" key="2">
    <source>
        <dbReference type="Proteomes" id="UP001596978"/>
    </source>
</evidence>
<proteinExistence type="predicted"/>